<accession>A0ABP8KT90</accession>
<proteinExistence type="predicted"/>
<feature type="signal peptide" evidence="1">
    <location>
        <begin position="1"/>
        <end position="24"/>
    </location>
</feature>
<sequence length="148" mass="16847">MNIIVVLIRLALMRIVLDTNAVLAALPKSSRYRLIINELVEHKFELVVSTAILLEYQEVISNKTNDSVAFNFLEFLTKQPSVIQVEPPFFWWLIKADPDDNKFVDAALIAGADYIVTNDAHFKVLKDIPFPSVNVISLPEFWAMLNTQ</sequence>
<dbReference type="InterPro" id="IPR029060">
    <property type="entry name" value="PIN-like_dom_sf"/>
</dbReference>
<name>A0ABP8KT90_9BACT</name>
<dbReference type="SUPFAM" id="SSF88723">
    <property type="entry name" value="PIN domain-like"/>
    <property type="match status" value="1"/>
</dbReference>
<feature type="domain" description="PIN" evidence="2">
    <location>
        <begin position="13"/>
        <end position="124"/>
    </location>
</feature>
<dbReference type="Proteomes" id="UP001500936">
    <property type="component" value="Unassembled WGS sequence"/>
</dbReference>
<evidence type="ECO:0000313" key="3">
    <source>
        <dbReference type="EMBL" id="GAA4414627.1"/>
    </source>
</evidence>
<comment type="caution">
    <text evidence="3">The sequence shown here is derived from an EMBL/GenBank/DDBJ whole genome shotgun (WGS) entry which is preliminary data.</text>
</comment>
<feature type="chain" id="PRO_5045274760" description="PIN domain-containing protein" evidence="1">
    <location>
        <begin position="25"/>
        <end position="148"/>
    </location>
</feature>
<dbReference type="SMART" id="SM00670">
    <property type="entry name" value="PINc"/>
    <property type="match status" value="1"/>
</dbReference>
<dbReference type="Pfam" id="PF13470">
    <property type="entry name" value="PIN_3"/>
    <property type="match status" value="1"/>
</dbReference>
<protein>
    <recommendedName>
        <fullName evidence="2">PIN domain-containing protein</fullName>
    </recommendedName>
</protein>
<dbReference type="PANTHER" id="PTHR34610">
    <property type="entry name" value="SSL7007 PROTEIN"/>
    <property type="match status" value="1"/>
</dbReference>
<keyword evidence="4" id="KW-1185">Reference proteome</keyword>
<dbReference type="Gene3D" id="3.40.50.1010">
    <property type="entry name" value="5'-nuclease"/>
    <property type="match status" value="1"/>
</dbReference>
<reference evidence="4" key="1">
    <citation type="journal article" date="2019" name="Int. J. Syst. Evol. Microbiol.">
        <title>The Global Catalogue of Microorganisms (GCM) 10K type strain sequencing project: providing services to taxonomists for standard genome sequencing and annotation.</title>
        <authorList>
            <consortium name="The Broad Institute Genomics Platform"/>
            <consortium name="The Broad Institute Genome Sequencing Center for Infectious Disease"/>
            <person name="Wu L."/>
            <person name="Ma J."/>
        </authorList>
    </citation>
    <scope>NUCLEOTIDE SEQUENCE [LARGE SCALE GENOMIC DNA]</scope>
    <source>
        <strain evidence="4">JCM 17925</strain>
    </source>
</reference>
<evidence type="ECO:0000259" key="2">
    <source>
        <dbReference type="SMART" id="SM00670"/>
    </source>
</evidence>
<organism evidence="3 4">
    <name type="scientific">Nibrella viscosa</name>
    <dbReference type="NCBI Taxonomy" id="1084524"/>
    <lineage>
        <taxon>Bacteria</taxon>
        <taxon>Pseudomonadati</taxon>
        <taxon>Bacteroidota</taxon>
        <taxon>Cytophagia</taxon>
        <taxon>Cytophagales</taxon>
        <taxon>Spirosomataceae</taxon>
        <taxon>Nibrella</taxon>
    </lineage>
</organism>
<dbReference type="NCBIfam" id="TIGR00305">
    <property type="entry name" value="putative toxin-antitoxin system toxin component, PIN family"/>
    <property type="match status" value="1"/>
</dbReference>
<dbReference type="EMBL" id="BAABHB010000012">
    <property type="protein sequence ID" value="GAA4414627.1"/>
    <property type="molecule type" value="Genomic_DNA"/>
</dbReference>
<evidence type="ECO:0000313" key="4">
    <source>
        <dbReference type="Proteomes" id="UP001500936"/>
    </source>
</evidence>
<dbReference type="InterPro" id="IPR002716">
    <property type="entry name" value="PIN_dom"/>
</dbReference>
<keyword evidence="1" id="KW-0732">Signal</keyword>
<dbReference type="PANTHER" id="PTHR34610:SF3">
    <property type="entry name" value="SSL7007 PROTEIN"/>
    <property type="match status" value="1"/>
</dbReference>
<gene>
    <name evidence="3" type="ORF">GCM10023187_44360</name>
</gene>
<evidence type="ECO:0000256" key="1">
    <source>
        <dbReference type="SAM" id="SignalP"/>
    </source>
</evidence>
<dbReference type="InterPro" id="IPR002850">
    <property type="entry name" value="PIN_toxin-like"/>
</dbReference>